<evidence type="ECO:0000256" key="5">
    <source>
        <dbReference type="ARBA" id="ARBA00026235"/>
    </source>
</evidence>
<proteinExistence type="inferred from homology"/>
<evidence type="ECO:0000259" key="7">
    <source>
        <dbReference type="Pfam" id="PF05347"/>
    </source>
</evidence>
<evidence type="ECO:0000256" key="3">
    <source>
        <dbReference type="ARBA" id="ARBA00022946"/>
    </source>
</evidence>
<feature type="domain" description="Complex 1 LYR protein" evidence="7">
    <location>
        <begin position="93"/>
        <end position="126"/>
    </location>
</feature>
<evidence type="ECO:0000256" key="1">
    <source>
        <dbReference type="ARBA" id="ARBA00004173"/>
    </source>
</evidence>
<dbReference type="EMBL" id="AP019297">
    <property type="protein sequence ID" value="BBG94784.1"/>
    <property type="molecule type" value="Genomic_DNA"/>
</dbReference>
<keyword evidence="3" id="KW-0809">Transit peptide</keyword>
<sequence length="139" mass="16028">MNTQLSVKANSSDHPAPATASSFKPLHFLCLKLKESGSIMALALDLQDFLLRARVLKLYRQALRITRRAPVDARGSVCSFEILTEKQLMFTGELRSTIRQELENNRHCNDRQRIRFFLSEGLERLKRLDEMLDMQGHPE</sequence>
<comment type="subcellular location">
    <subcellularLocation>
        <location evidence="1">Mitochondrion</location>
    </subcellularLocation>
</comment>
<gene>
    <name evidence="8" type="ORF">Prudu_003150</name>
</gene>
<name>A0A4Y1QSD3_PRUDU</name>
<evidence type="ECO:0000256" key="6">
    <source>
        <dbReference type="ARBA" id="ARBA00044735"/>
    </source>
</evidence>
<comment type="similarity">
    <text evidence="2">Belongs to the complex I LYR family.</text>
</comment>
<dbReference type="PANTHER" id="PTHR13675">
    <property type="entry name" value="LYR MOTIF-CONTAINING PROTEIN 2"/>
    <property type="match status" value="1"/>
</dbReference>
<evidence type="ECO:0000313" key="8">
    <source>
        <dbReference type="EMBL" id="BBG94784.1"/>
    </source>
</evidence>
<reference evidence="8" key="1">
    <citation type="journal article" date="2019" name="Science">
        <title>Mutation of a bHLH transcription factor allowed almond domestication.</title>
        <authorList>
            <person name="Sanchez-Perez R."/>
            <person name="Pavan S."/>
            <person name="Mazzeo R."/>
            <person name="Moldovan C."/>
            <person name="Aiese Cigliano R."/>
            <person name="Del Cueto J."/>
            <person name="Ricciardi F."/>
            <person name="Lotti C."/>
            <person name="Ricciardi L."/>
            <person name="Dicenta F."/>
            <person name="Lopez-Marques R.L."/>
            <person name="Lindberg Moller B."/>
        </authorList>
    </citation>
    <scope>NUCLEOTIDE SEQUENCE</scope>
</reference>
<comment type="function">
    <text evidence="6">Involved in efficient integration of the N-module into mitochondrial respiratory chain complex I.</text>
</comment>
<dbReference type="InterPro" id="IPR008011">
    <property type="entry name" value="Complex1_LYR_dom"/>
</dbReference>
<protein>
    <recommendedName>
        <fullName evidence="5">LYR motif-containing protein 2</fullName>
    </recommendedName>
</protein>
<accession>A0A4Y1QSD3</accession>
<evidence type="ECO:0000256" key="4">
    <source>
        <dbReference type="ARBA" id="ARBA00023128"/>
    </source>
</evidence>
<dbReference type="GO" id="GO:0005739">
    <property type="term" value="C:mitochondrion"/>
    <property type="evidence" value="ECO:0007669"/>
    <property type="project" value="UniProtKB-SubCell"/>
</dbReference>
<evidence type="ECO:0000256" key="2">
    <source>
        <dbReference type="ARBA" id="ARBA00009508"/>
    </source>
</evidence>
<dbReference type="InterPro" id="IPR045293">
    <property type="entry name" value="Complex1_LYR_LYRM2"/>
</dbReference>
<dbReference type="PANTHER" id="PTHR13675:SF0">
    <property type="entry name" value="LYR MOTIF-CONTAINING PROTEIN 2"/>
    <property type="match status" value="1"/>
</dbReference>
<dbReference type="Pfam" id="PF05347">
    <property type="entry name" value="Complex1_LYR"/>
    <property type="match status" value="1"/>
</dbReference>
<keyword evidence="4" id="KW-0496">Mitochondrion</keyword>
<organism evidence="8">
    <name type="scientific">Prunus dulcis</name>
    <name type="common">Almond</name>
    <name type="synonym">Amygdalus dulcis</name>
    <dbReference type="NCBI Taxonomy" id="3755"/>
    <lineage>
        <taxon>Eukaryota</taxon>
        <taxon>Viridiplantae</taxon>
        <taxon>Streptophyta</taxon>
        <taxon>Embryophyta</taxon>
        <taxon>Tracheophyta</taxon>
        <taxon>Spermatophyta</taxon>
        <taxon>Magnoliopsida</taxon>
        <taxon>eudicotyledons</taxon>
        <taxon>Gunneridae</taxon>
        <taxon>Pentapetalae</taxon>
        <taxon>rosids</taxon>
        <taxon>fabids</taxon>
        <taxon>Rosales</taxon>
        <taxon>Rosaceae</taxon>
        <taxon>Amygdaloideae</taxon>
        <taxon>Amygdaleae</taxon>
        <taxon>Prunus</taxon>
    </lineage>
</organism>
<dbReference type="AlphaFoldDB" id="A0A4Y1QSD3"/>
<dbReference type="CDD" id="cd20262">
    <property type="entry name" value="Complex1_LYR_LYRM2"/>
    <property type="match status" value="1"/>
</dbReference>